<dbReference type="PANTHER" id="PTHR23026">
    <property type="entry name" value="NADPH NITROREDUCTASE"/>
    <property type="match status" value="1"/>
</dbReference>
<dbReference type="Gene3D" id="3.40.109.10">
    <property type="entry name" value="NADH Oxidase"/>
    <property type="match status" value="1"/>
</dbReference>
<dbReference type="Proteomes" id="UP001611415">
    <property type="component" value="Unassembled WGS sequence"/>
</dbReference>
<gene>
    <name evidence="1" type="ORF">ACH49W_16290</name>
</gene>
<evidence type="ECO:0000313" key="1">
    <source>
        <dbReference type="EMBL" id="MFI2474935.1"/>
    </source>
</evidence>
<protein>
    <submittedName>
        <fullName evidence="1">Acg family FMN-binding oxidoreductase</fullName>
    </submittedName>
</protein>
<comment type="caution">
    <text evidence="1">The sequence shown here is derived from an EMBL/GenBank/DDBJ whole genome shotgun (WGS) entry which is preliminary data.</text>
</comment>
<dbReference type="PANTHER" id="PTHR23026:SF123">
    <property type="entry name" value="NAD(P)H NITROREDUCTASE RV3131-RELATED"/>
    <property type="match status" value="1"/>
</dbReference>
<dbReference type="InterPro" id="IPR050627">
    <property type="entry name" value="Nitroreductase/BluB"/>
</dbReference>
<dbReference type="EMBL" id="JBIRYO010000009">
    <property type="protein sequence ID" value="MFI2474935.1"/>
    <property type="molecule type" value="Genomic_DNA"/>
</dbReference>
<keyword evidence="2" id="KW-1185">Reference proteome</keyword>
<proteinExistence type="predicted"/>
<dbReference type="NCBIfam" id="NF047509">
    <property type="entry name" value="Rv3131_FMN_oxido"/>
    <property type="match status" value="1"/>
</dbReference>
<reference evidence="1 2" key="1">
    <citation type="submission" date="2024-10" db="EMBL/GenBank/DDBJ databases">
        <title>The Natural Products Discovery Center: Release of the First 8490 Sequenced Strains for Exploring Actinobacteria Biosynthetic Diversity.</title>
        <authorList>
            <person name="Kalkreuter E."/>
            <person name="Kautsar S.A."/>
            <person name="Yang D."/>
            <person name="Bader C.D."/>
            <person name="Teijaro C.N."/>
            <person name="Fluegel L."/>
            <person name="Davis C.M."/>
            <person name="Simpson J.R."/>
            <person name="Lauterbach L."/>
            <person name="Steele A.D."/>
            <person name="Gui C."/>
            <person name="Meng S."/>
            <person name="Li G."/>
            <person name="Viehrig K."/>
            <person name="Ye F."/>
            <person name="Su P."/>
            <person name="Kiefer A.F."/>
            <person name="Nichols A."/>
            <person name="Cepeda A.J."/>
            <person name="Yan W."/>
            <person name="Fan B."/>
            <person name="Jiang Y."/>
            <person name="Adhikari A."/>
            <person name="Zheng C.-J."/>
            <person name="Schuster L."/>
            <person name="Cowan T.M."/>
            <person name="Smanski M.J."/>
            <person name="Chevrette M.G."/>
            <person name="De Carvalho L.P.S."/>
            <person name="Shen B."/>
        </authorList>
    </citation>
    <scope>NUCLEOTIDE SEQUENCE [LARGE SCALE GENOMIC DNA]</scope>
    <source>
        <strain evidence="1 2">NPDC019275</strain>
    </source>
</reference>
<accession>A0ABW7X1F8</accession>
<name>A0ABW7X1F8_9NOCA</name>
<evidence type="ECO:0000313" key="2">
    <source>
        <dbReference type="Proteomes" id="UP001611415"/>
    </source>
</evidence>
<dbReference type="InterPro" id="IPR000415">
    <property type="entry name" value="Nitroreductase-like"/>
</dbReference>
<dbReference type="SUPFAM" id="SSF55469">
    <property type="entry name" value="FMN-dependent nitroreductase-like"/>
    <property type="match status" value="2"/>
</dbReference>
<dbReference type="RefSeq" id="WP_357404403.1">
    <property type="nucleotide sequence ID" value="NZ_JBEYCD010000005.1"/>
</dbReference>
<organism evidence="1 2">
    <name type="scientific">Nocardia xishanensis</name>
    <dbReference type="NCBI Taxonomy" id="238964"/>
    <lineage>
        <taxon>Bacteria</taxon>
        <taxon>Bacillati</taxon>
        <taxon>Actinomycetota</taxon>
        <taxon>Actinomycetes</taxon>
        <taxon>Mycobacteriales</taxon>
        <taxon>Nocardiaceae</taxon>
        <taxon>Nocardia</taxon>
    </lineage>
</organism>
<sequence length="333" mass="36311">MTAENARAGSAVPDASAVAAALQIARRAPSLHNSQPWRLIFDGRRLHLYSDPDRSLPMADPDGRQQVISCGALLHHTRTAFAANGWHTEVVRLPDPARPRYLAALAFRPWPDPPERIRNQARIIGRRYSDRLPMDSPDGWDALLPGVTEVARACEITLDALPDSVRDRLAAASDQAAALRRYDQPYQSELRWWSGHFDISEGIPPTALATAAEAGRVPVRRDFPIPPGTTRRRANEDRARLLALSSSGDTPAQWLRTGEALSAVLLECTGAGLSTCPLTHITELPAARRVIATLISGDLRPQVVIRVGTAPEPDPVPPTPRLPIEDILTIAAE</sequence>